<evidence type="ECO:0000313" key="31">
    <source>
        <dbReference type="EMBL" id="UBB42365.1"/>
    </source>
</evidence>
<evidence type="ECO:0000256" key="2">
    <source>
        <dbReference type="ARBA" id="ARBA00004328"/>
    </source>
</evidence>
<comment type="catalytic activity">
    <reaction evidence="28">
        <text>GTP + H2O = GDP + phosphate + H(+)</text>
        <dbReference type="Rhea" id="RHEA:19669"/>
        <dbReference type="ChEBI" id="CHEBI:15377"/>
        <dbReference type="ChEBI" id="CHEBI:15378"/>
        <dbReference type="ChEBI" id="CHEBI:37565"/>
        <dbReference type="ChEBI" id="CHEBI:43474"/>
        <dbReference type="ChEBI" id="CHEBI:58189"/>
    </reaction>
</comment>
<comment type="subcellular location">
    <subcellularLocation>
        <location evidence="2">Virion</location>
    </subcellularLocation>
</comment>
<dbReference type="PIRSF" id="PIRSF000830">
    <property type="entry name" value="RNA_pol_ParamyxoV"/>
    <property type="match status" value="1"/>
</dbReference>
<evidence type="ECO:0000256" key="11">
    <source>
        <dbReference type="ARBA" id="ARBA00022691"/>
    </source>
</evidence>
<keyword evidence="11" id="KW-0949">S-adenosyl-L-methionine</keyword>
<evidence type="ECO:0000256" key="12">
    <source>
        <dbReference type="ARBA" id="ARBA00022695"/>
    </source>
</evidence>
<keyword evidence="17" id="KW-0693">Viral RNA replication</keyword>
<dbReference type="EC" id="2.7.7.48" evidence="4"/>
<keyword evidence="13" id="KW-0547">Nucleotide-binding</keyword>
<dbReference type="GO" id="GO:0003968">
    <property type="term" value="F:RNA-directed RNA polymerase activity"/>
    <property type="evidence" value="ECO:0007669"/>
    <property type="project" value="UniProtKB-KW"/>
</dbReference>
<evidence type="ECO:0000259" key="29">
    <source>
        <dbReference type="PROSITE" id="PS50526"/>
    </source>
</evidence>
<evidence type="ECO:0000256" key="16">
    <source>
        <dbReference type="ARBA" id="ARBA00022844"/>
    </source>
</evidence>
<evidence type="ECO:0000256" key="24">
    <source>
        <dbReference type="ARBA" id="ARBA00030436"/>
    </source>
</evidence>
<dbReference type="InterPro" id="IPR016269">
    <property type="entry name" value="RNA-dir_pol_paramyxovirus"/>
</dbReference>
<dbReference type="GO" id="GO:0005524">
    <property type="term" value="F:ATP binding"/>
    <property type="evidence" value="ECO:0007669"/>
    <property type="project" value="UniProtKB-KW"/>
</dbReference>
<keyword evidence="10" id="KW-0808">Transferase</keyword>
<dbReference type="InterPro" id="IPR025786">
    <property type="entry name" value="Mononega_L_MeTrfase"/>
</dbReference>
<evidence type="ECO:0000256" key="13">
    <source>
        <dbReference type="ARBA" id="ARBA00022741"/>
    </source>
</evidence>
<comment type="function">
    <text evidence="1">RNA-directed RNA polymerase that catalyzes the replication of viral genomic RNA. The template is composed of the viral RNA tightly encapsidated by the nucleoprotein (N). The replicase mode is dependent on intracellular N protein concentration. In this mode, the polymerase replicates the whole viral genome without recognizing transcriptional signals, and the replicated genome is not caped or polyadenylated.</text>
</comment>
<keyword evidence="15" id="KW-0067">ATP-binding</keyword>
<dbReference type="InterPro" id="IPR039736">
    <property type="entry name" value="L_poly_C"/>
</dbReference>
<keyword evidence="8" id="KW-0489">Methyltransferase</keyword>
<dbReference type="Pfam" id="PF14318">
    <property type="entry name" value="Mononeg_mRNAcap"/>
    <property type="match status" value="1"/>
</dbReference>
<evidence type="ECO:0000256" key="28">
    <source>
        <dbReference type="ARBA" id="ARBA00048548"/>
    </source>
</evidence>
<evidence type="ECO:0000256" key="4">
    <source>
        <dbReference type="ARBA" id="ARBA00012494"/>
    </source>
</evidence>
<evidence type="ECO:0000256" key="1">
    <source>
        <dbReference type="ARBA" id="ARBA00003132"/>
    </source>
</evidence>
<evidence type="ECO:0000256" key="14">
    <source>
        <dbReference type="ARBA" id="ARBA00022801"/>
    </source>
</evidence>
<evidence type="ECO:0000256" key="9">
    <source>
        <dbReference type="ARBA" id="ARBA00022664"/>
    </source>
</evidence>
<dbReference type="InterPro" id="IPR014023">
    <property type="entry name" value="Mononeg_RNA_pol_cat"/>
</dbReference>
<comment type="catalytic activity">
    <reaction evidence="26">
        <text>a 5'-end (5'-triphosphoguanosine)-adenylyl-adenylyl-cytidylyl-adenosine in mRNA + S-adenosyl-L-methionine = a 5'-end (5'-triphosphoguanosine)-(2'-O-methyladenylyl)-adenylyl-cytidylyl-adenosine in mRNA + S-adenosyl-L-homocysteine + H(+)</text>
        <dbReference type="Rhea" id="RHEA:65380"/>
        <dbReference type="Rhea" id="RHEA-COMP:16797"/>
        <dbReference type="Rhea" id="RHEA-COMP:16801"/>
        <dbReference type="ChEBI" id="CHEBI:15378"/>
        <dbReference type="ChEBI" id="CHEBI:57856"/>
        <dbReference type="ChEBI" id="CHEBI:59789"/>
        <dbReference type="ChEBI" id="CHEBI:156482"/>
        <dbReference type="ChEBI" id="CHEBI:156484"/>
    </reaction>
</comment>
<keyword evidence="14" id="KW-0378">Hydrolase</keyword>
<evidence type="ECO:0000256" key="15">
    <source>
        <dbReference type="ARBA" id="ARBA00022840"/>
    </source>
</evidence>
<comment type="similarity">
    <text evidence="3">Belongs to the paramyxovirus L protein family.</text>
</comment>
<keyword evidence="19" id="KW-0511">Multifunctional enzyme</keyword>
<dbReference type="EC" id="2.1.1.375" evidence="22"/>
<evidence type="ECO:0000256" key="5">
    <source>
        <dbReference type="ARBA" id="ARBA00012582"/>
    </source>
</evidence>
<evidence type="ECO:0000256" key="18">
    <source>
        <dbReference type="ARBA" id="ARBA00023042"/>
    </source>
</evidence>
<dbReference type="Proteomes" id="UP001263515">
    <property type="component" value="Segment"/>
</dbReference>
<dbReference type="GO" id="GO:0016787">
    <property type="term" value="F:hydrolase activity"/>
    <property type="evidence" value="ECO:0007669"/>
    <property type="project" value="UniProtKB-KW"/>
</dbReference>
<evidence type="ECO:0000256" key="27">
    <source>
        <dbReference type="ARBA" id="ARBA00047370"/>
    </source>
</evidence>
<evidence type="ECO:0000256" key="21">
    <source>
        <dbReference type="ARBA" id="ARBA00024499"/>
    </source>
</evidence>
<evidence type="ECO:0000256" key="7">
    <source>
        <dbReference type="ARBA" id="ARBA00022484"/>
    </source>
</evidence>
<keyword evidence="32" id="KW-1185">Reference proteome</keyword>
<dbReference type="EMBL" id="MZ328287">
    <property type="protein sequence ID" value="UBB42365.1"/>
    <property type="molecule type" value="Viral_cRNA"/>
</dbReference>
<dbReference type="Pfam" id="PF00946">
    <property type="entry name" value="Mononeg_RNA_pol"/>
    <property type="match status" value="1"/>
</dbReference>
<comment type="catalytic activity">
    <reaction evidence="27">
        <text>a 5'-end (5'-triphosphoguanosine)-adenylyl-adenylyl-cytidylyl-adenosine in mRNA + 2 S-adenosyl-L-methionine = a 5'-end (N(7)-methyl 5'-triphosphoguanosine)-(2'-O-methyladenylyl)-adenylyl-cytidylyl-adenosine in mRNA + 2 S-adenosyl-L-homocysteine + H(+)</text>
        <dbReference type="Rhea" id="RHEA:65376"/>
        <dbReference type="Rhea" id="RHEA-COMP:16797"/>
        <dbReference type="Rhea" id="RHEA-COMP:16798"/>
        <dbReference type="ChEBI" id="CHEBI:15378"/>
        <dbReference type="ChEBI" id="CHEBI:57856"/>
        <dbReference type="ChEBI" id="CHEBI:59789"/>
        <dbReference type="ChEBI" id="CHEBI:156483"/>
        <dbReference type="ChEBI" id="CHEBI:156484"/>
        <dbReference type="EC" id="2.1.1.375"/>
    </reaction>
</comment>
<comment type="catalytic activity">
    <reaction evidence="21">
        <text>a 5'-end (5'-triphosphoguanosine)-(2'-O-methyladenylyl)-adenylyl-cytidylyl-adenosine in mRNA + S-adenosyl-L-methionine = a 5'-end (N(7)-methyl 5'-triphosphoguanosine)-(2'-O-methyladenylyl)-adenylyl-cytidylyl-adenosine in mRNA + S-adenosyl-L-homocysteine</text>
        <dbReference type="Rhea" id="RHEA:65440"/>
        <dbReference type="Rhea" id="RHEA-COMP:16798"/>
        <dbReference type="Rhea" id="RHEA-COMP:16801"/>
        <dbReference type="ChEBI" id="CHEBI:57856"/>
        <dbReference type="ChEBI" id="CHEBI:59789"/>
        <dbReference type="ChEBI" id="CHEBI:156482"/>
        <dbReference type="ChEBI" id="CHEBI:156483"/>
    </reaction>
</comment>
<dbReference type="GO" id="GO:0004482">
    <property type="term" value="F:mRNA 5'-cap (guanine-N7-)-methyltransferase activity"/>
    <property type="evidence" value="ECO:0007669"/>
    <property type="project" value="InterPro"/>
</dbReference>
<keyword evidence="12" id="KW-0548">Nucleotidyltransferase</keyword>
<proteinExistence type="inferred from homology"/>
<dbReference type="PROSITE" id="PS51590">
    <property type="entry name" value="SAM_MT_MNV_L"/>
    <property type="match status" value="1"/>
</dbReference>
<dbReference type="EC" id="2.7.7.88" evidence="5"/>
<evidence type="ECO:0000256" key="25">
    <source>
        <dbReference type="ARBA" id="ARBA00031012"/>
    </source>
</evidence>
<organism evidence="31 32">
    <name type="scientific">Wufeng Rhinolophus sinicus rubulavirus 1</name>
    <dbReference type="NCBI Taxonomy" id="2877512"/>
    <lineage>
        <taxon>Viruses</taxon>
        <taxon>Riboviria</taxon>
        <taxon>Orthornavirae</taxon>
        <taxon>Negarnaviricota</taxon>
        <taxon>Haploviricotina</taxon>
        <taxon>Monjiviricetes</taxon>
        <taxon>Mononegavirales</taxon>
        <taxon>Paramyxoviridae</taxon>
        <taxon>Rubulavirinae</taxon>
        <taxon>Orthorubulavirus</taxon>
        <taxon>Orthorubulavirus rhinolophi</taxon>
    </lineage>
</organism>
<dbReference type="InterPro" id="IPR026890">
    <property type="entry name" value="Mononeg_mRNAcap"/>
</dbReference>
<feature type="unsure residue" description="I or L" evidence="31">
    <location>
        <position position="1990"/>
    </location>
</feature>
<evidence type="ECO:0000256" key="17">
    <source>
        <dbReference type="ARBA" id="ARBA00022953"/>
    </source>
</evidence>
<evidence type="ECO:0000256" key="19">
    <source>
        <dbReference type="ARBA" id="ARBA00023268"/>
    </source>
</evidence>
<keyword evidence="16" id="KW-0946">Virion</keyword>
<evidence type="ECO:0000256" key="8">
    <source>
        <dbReference type="ARBA" id="ARBA00022603"/>
    </source>
</evidence>
<evidence type="ECO:0000256" key="23">
    <source>
        <dbReference type="ARBA" id="ARBA00030285"/>
    </source>
</evidence>
<keyword evidence="7 31" id="KW-0696">RNA-directed RNA polymerase</keyword>
<evidence type="ECO:0000256" key="22">
    <source>
        <dbReference type="ARBA" id="ARBA00026099"/>
    </source>
</evidence>
<keyword evidence="18" id="KW-0506">mRNA capping</keyword>
<dbReference type="NCBIfam" id="TIGR04198">
    <property type="entry name" value="paramyx_RNAcap"/>
    <property type="match status" value="1"/>
</dbReference>
<keyword evidence="9" id="KW-0507">mRNA processing</keyword>
<evidence type="ECO:0000256" key="3">
    <source>
        <dbReference type="ARBA" id="ARBA00007934"/>
    </source>
</evidence>
<evidence type="ECO:0000313" key="32">
    <source>
        <dbReference type="Proteomes" id="UP001263515"/>
    </source>
</evidence>
<dbReference type="PROSITE" id="PS50526">
    <property type="entry name" value="RDRP_SSRNA_NEG_NONSEG"/>
    <property type="match status" value="1"/>
</dbReference>
<reference evidence="31" key="1">
    <citation type="submission" date="2021-05" db="EMBL/GenBank/DDBJ databases">
        <title>Comparation of mammalian active virome structures and with host-virus interactions in sympatric communities.</title>
        <authorList>
            <person name="Tan Z."/>
            <person name="Nie F.-Y."/>
            <person name="Zhang Y.-Z."/>
        </authorList>
    </citation>
    <scope>NUCLEOTIDE SEQUENCE</scope>
    <source>
        <strain evidence="31">WFB_Rsin</strain>
    </source>
</reference>
<evidence type="ECO:0000256" key="6">
    <source>
        <dbReference type="ARBA" id="ARBA00018602"/>
    </source>
</evidence>
<feature type="domain" description="RdRp catalytic" evidence="29">
    <location>
        <begin position="686"/>
        <end position="870"/>
    </location>
</feature>
<evidence type="ECO:0000256" key="26">
    <source>
        <dbReference type="ARBA" id="ARBA00047332"/>
    </source>
</evidence>
<dbReference type="GO" id="GO:0044423">
    <property type="term" value="C:virion component"/>
    <property type="evidence" value="ECO:0007669"/>
    <property type="project" value="UniProtKB-KW"/>
</dbReference>
<sequence>MADHTDVLLPEVHLNSPIVKHKLVYYILLGDLPNHLDPSDLGPLADLNFSKIRREESKICLRLVNLRSELFKRIPSIRNTDRKLRPRILIWPRPLQFLKLLDFKQYTGKLDQWKKTQESVHNLLEKHTNDYLQYISKKLTSRKGLFESVREKNKRPTGPSKCPSFLELRNAWDNNTWSDCAHIFLLIKYQMRLLICQVKKSQSGKLTVLLEDRSGLIIITPEIVAVYWNQSNVLTYFTFEMILMCSDMLEGRQNVVGLCSVSNYLNPLHKRIESLLNYVDNLALFLGNKVYSIVANLESLVYAKLQIHDPVEEICGQFHQFIVEEIIDILIPHFGHADSITICSKLTNHFSGLSVDLTAELLCIMRMWGHPTLVASQAASKVRESMCAPKMLDLSTIMKTLSFFHTIIINGYRRKHGGIWPPVGLPEGTPKILESIKNDNAELSYENALKYWKSISQIKFEKCFEASPDEDLSIFMKDKAISCPKKDWMSVFRKSLISERCSDNNIETPTNINRRLLLNFLNDSNFDPDKELEYVTTLEYLDDNDFCASYSLKEKEIKETGRIFAKMTKKMRSCQVIAESMLANHAGKLFRENGVVLDQLKLTKSLLTMSQIGLISSKMRKSTASSVTINKLEVNRVTAERPNSCSSTGKSILYSDSKNAASPAFRSKKIPSTQKIDDPDDSFEIAACFLTTDLQKYCLNWRYQAIIPFAQTLNRMYGYPHLFEWIHLRLMKTTLYVGDPFNPPSDPSVLNLDDAPNDDIFIVSPRGGIEGLCQKLWTMISIATILLSSTESKTRVMSMVQGDNQTIAITTRVPRSAPHREKKLIAYKASREFFRRLKANNFGIGHNLKDQETIISSDFFVYGKRIFWRGRILSQSLKNASKLCLTADVLGDCTQSSCSNLATTIMRLTENGLEKDVAIKLNLFFTLKQLTYDLIFPMNNVSTSNVPDLLLNHPDIMHRLIQLPSQLGGLNFLSSSRLFNRNIGDPLVSAFADLKRMIITGCMEPWVLTNIMRRPPGKGNWSTLAADPYAVNIDYLYPPTIFLKRHAQQTLMESSVNPLLTGIFNPNSKQEENDLAQFLLDRDVVLPRVAHVVIAQTGCGRRKQIQGYLDSTRTIVKLALDIKPLSFRKTNQVIDYNLNYLSYQLDIIVKPKTGNDSWSFDNINDCSIDLSRNLRKLSWSSILNGRTLEGLETPDPIELLDGVIITSNKSCNLCACGNHKFTWLYLPGGISIDEAPETNPPIRVPYIGSKTDERRIASLAQIPGASQNLKSVLRLTGVYIWAFGDNDQNWRDAHELARTRVNITLDQLRVLTPLPTSSNLTHRLDDGITQMKFTPASLYTFSNYVHISNDRQVLQIDENNVDSNLIYQQIMITGLGIVETWNAPPTKNTYHELTLHLHTESSCCIRPVDSCLVNNPRLDLPSMEDTVTNKFIFDSQPIPSDQTSVIEKFIVNLNIGDLEPGSTQENIILLSKLQGKIVVDSMMGLDETVSIVNDAIVETDYSHNWISEFLNCYIDTTFMYIGWNILLELSYQMYYLRIIGPNNVIDYVELTLERIPGLSLSNLAATISHPKILRRLINLGIAVPYNSPQIATLNFTKIAMQCLMWGVRTAIQNMNNFVSLQILIHSEDAFDLNERVFNLAARRLTLICLLFDSTQNLPKLRGLTAEAKCKILNDHLLSDIFMRHPYISGSSEYKLLISNPDIVPYPCNSYYLSRKLLNTIRSDDNTDLLLSQFYNASNFIDEVISTVLDKDDSNITREDETHNDSIIERDIHITLLHHSQKLEKYEIPFQSSSFESMEEFYPDPPVHHVLRPLGLSSTSWYKTLSILKLIENQPIIDGNHLFLAEGSGASMALFETIIPGRKIFYNSYYSSEMNPPQRNFEPLPTQFVESIPYKQIQAEIECKNGFIQEFFCLWNGDTDCTDLSSTKCVEFIINKLGIDSVSIIHCDLEEGFHIPGCELTAAQVHVIQIACQCLKSNGILILKTSWLPFLRFSTLLSLCWTMSSSIQLVRSIYSDPSSHEVFLICRRAEDGWFSDVRTAVINAQELTSQGFTILSPEIVSNYWTQLIKQRDFCEQYIHKVILGLDVNLSSQDNQLILQAGGTLSSQFWYNITRFESMTAFHQHLAILYTTYLKEIIEIMKAESDEYLSVIWSPFNLSAQGKINTILRLLAEKVMYYIVKNWFVLNSSERITFKKNLELGEFQAHRHMTVKILYKYTPNPKYLRKSLNSKVLQELISAKMLLKLSRPKQKQIWKLLGCTIFLDENSLNELIESDALNTYEQISFSQNSAEDDIERDIHGEVI</sequence>
<evidence type="ECO:0000256" key="20">
    <source>
        <dbReference type="ARBA" id="ARBA00024494"/>
    </source>
</evidence>
<name>A0AAE8XR75_9MONO</name>
<feature type="domain" description="Mononegavirus-type SAM-dependent 2'-O-MTase" evidence="30">
    <location>
        <begin position="1811"/>
        <end position="2024"/>
    </location>
</feature>
<evidence type="ECO:0000259" key="30">
    <source>
        <dbReference type="PROSITE" id="PS51590"/>
    </source>
</evidence>
<evidence type="ECO:0000256" key="10">
    <source>
        <dbReference type="ARBA" id="ARBA00022679"/>
    </source>
</evidence>
<comment type="catalytic activity">
    <reaction evidence="20">
        <text>a 5'-end triphospho-adenylyl-adenylyl-cytidylyl-adenosine in mRNA + GDP + H(+) = a 5'-end (5'-triphosphoguanosine)-adenylyl-adenylyl-cytidylyl-adenosine in mRNA + diphosphate</text>
        <dbReference type="Rhea" id="RHEA:65436"/>
        <dbReference type="Rhea" id="RHEA-COMP:16797"/>
        <dbReference type="Rhea" id="RHEA-COMP:16799"/>
        <dbReference type="ChEBI" id="CHEBI:15378"/>
        <dbReference type="ChEBI" id="CHEBI:33019"/>
        <dbReference type="ChEBI" id="CHEBI:58189"/>
        <dbReference type="ChEBI" id="CHEBI:156484"/>
        <dbReference type="ChEBI" id="CHEBI:156503"/>
        <dbReference type="EC" id="2.7.7.88"/>
    </reaction>
</comment>
<accession>A0AAE8XR75</accession>
<protein>
    <recommendedName>
        <fullName evidence="6">RNA-directed RNA polymerase L</fullName>
        <ecNumber evidence="22">2.1.1.375</ecNumber>
        <ecNumber evidence="4">2.7.7.48</ecNumber>
        <ecNumber evidence="5">2.7.7.88</ecNumber>
    </recommendedName>
    <alternativeName>
        <fullName evidence="23">Large structural protein</fullName>
    </alternativeName>
    <alternativeName>
        <fullName evidence="25">Replicase</fullName>
    </alternativeName>
    <alternativeName>
        <fullName evidence="24">Transcriptase</fullName>
    </alternativeName>
</protein>